<dbReference type="RefSeq" id="WP_121209789.1">
    <property type="nucleotide sequence ID" value="NZ_RBIM01000001.1"/>
</dbReference>
<evidence type="ECO:0000313" key="5">
    <source>
        <dbReference type="EMBL" id="RKR03912.1"/>
    </source>
</evidence>
<dbReference type="SUPFAM" id="SSF51182">
    <property type="entry name" value="RmlC-like cupins"/>
    <property type="match status" value="1"/>
</dbReference>
<reference evidence="5 6" key="1">
    <citation type="submission" date="2018-10" db="EMBL/GenBank/DDBJ databases">
        <title>Genomic Encyclopedia of Type Strains, Phase IV (KMG-IV): sequencing the most valuable type-strain genomes for metagenomic binning, comparative biology and taxonomic classification.</title>
        <authorList>
            <person name="Goeker M."/>
        </authorList>
    </citation>
    <scope>NUCLEOTIDE SEQUENCE [LARGE SCALE GENOMIC DNA]</scope>
    <source>
        <strain evidence="5 6">DSM 4734</strain>
    </source>
</reference>
<evidence type="ECO:0000256" key="3">
    <source>
        <dbReference type="ARBA" id="ARBA00023163"/>
    </source>
</evidence>
<dbReference type="AlphaFoldDB" id="A0A495DLW5"/>
<organism evidence="5 6">
    <name type="scientific">Maricaulis maris</name>
    <dbReference type="NCBI Taxonomy" id="74318"/>
    <lineage>
        <taxon>Bacteria</taxon>
        <taxon>Pseudomonadati</taxon>
        <taxon>Pseudomonadota</taxon>
        <taxon>Alphaproteobacteria</taxon>
        <taxon>Maricaulales</taxon>
        <taxon>Maricaulaceae</taxon>
        <taxon>Maricaulis</taxon>
    </lineage>
</organism>
<evidence type="ECO:0000256" key="2">
    <source>
        <dbReference type="ARBA" id="ARBA00023125"/>
    </source>
</evidence>
<dbReference type="InterPro" id="IPR018060">
    <property type="entry name" value="HTH_AraC"/>
</dbReference>
<dbReference type="InterPro" id="IPR050204">
    <property type="entry name" value="AraC_XylS_family_regulators"/>
</dbReference>
<dbReference type="OrthoDB" id="9809338at2"/>
<dbReference type="GO" id="GO:0003700">
    <property type="term" value="F:DNA-binding transcription factor activity"/>
    <property type="evidence" value="ECO:0007669"/>
    <property type="project" value="InterPro"/>
</dbReference>
<dbReference type="EMBL" id="RBIM01000001">
    <property type="protein sequence ID" value="RKR03912.1"/>
    <property type="molecule type" value="Genomic_DNA"/>
</dbReference>
<dbReference type="GO" id="GO:0043565">
    <property type="term" value="F:sequence-specific DNA binding"/>
    <property type="evidence" value="ECO:0007669"/>
    <property type="project" value="InterPro"/>
</dbReference>
<evidence type="ECO:0000259" key="4">
    <source>
        <dbReference type="PROSITE" id="PS01124"/>
    </source>
</evidence>
<keyword evidence="1" id="KW-0805">Transcription regulation</keyword>
<evidence type="ECO:0000313" key="6">
    <source>
        <dbReference type="Proteomes" id="UP000273675"/>
    </source>
</evidence>
<feature type="domain" description="HTH araC/xylS-type" evidence="4">
    <location>
        <begin position="141"/>
        <end position="223"/>
    </location>
</feature>
<keyword evidence="2" id="KW-0238">DNA-binding</keyword>
<keyword evidence="3" id="KW-0804">Transcription</keyword>
<dbReference type="Pfam" id="PF12833">
    <property type="entry name" value="HTH_18"/>
    <property type="match status" value="1"/>
</dbReference>
<dbReference type="InterPro" id="IPR009057">
    <property type="entry name" value="Homeodomain-like_sf"/>
</dbReference>
<dbReference type="InterPro" id="IPR014710">
    <property type="entry name" value="RmlC-like_jellyroll"/>
</dbReference>
<evidence type="ECO:0000256" key="1">
    <source>
        <dbReference type="ARBA" id="ARBA00023015"/>
    </source>
</evidence>
<comment type="caution">
    <text evidence="5">The sequence shown here is derived from an EMBL/GenBank/DDBJ whole genome shotgun (WGS) entry which is preliminary data.</text>
</comment>
<dbReference type="InterPro" id="IPR011051">
    <property type="entry name" value="RmlC_Cupin_sf"/>
</dbReference>
<dbReference type="SUPFAM" id="SSF46689">
    <property type="entry name" value="Homeodomain-like"/>
    <property type="match status" value="1"/>
</dbReference>
<name>A0A495DLW5_9PROT</name>
<dbReference type="PROSITE" id="PS01124">
    <property type="entry name" value="HTH_ARAC_FAMILY_2"/>
    <property type="match status" value="1"/>
</dbReference>
<protein>
    <submittedName>
        <fullName evidence="5">Helix-turn-helix protein</fullName>
    </submittedName>
</protein>
<gene>
    <name evidence="5" type="ORF">C7435_0355</name>
</gene>
<dbReference type="Proteomes" id="UP000273675">
    <property type="component" value="Unassembled WGS sequence"/>
</dbReference>
<dbReference type="SMART" id="SM00342">
    <property type="entry name" value="HTH_ARAC"/>
    <property type="match status" value="1"/>
</dbReference>
<dbReference type="PANTHER" id="PTHR46796">
    <property type="entry name" value="HTH-TYPE TRANSCRIPTIONAL ACTIVATOR RHAS-RELATED"/>
    <property type="match status" value="1"/>
</dbReference>
<dbReference type="Gene3D" id="2.60.120.10">
    <property type="entry name" value="Jelly Rolls"/>
    <property type="match status" value="1"/>
</dbReference>
<accession>A0A495DLW5</accession>
<dbReference type="Gene3D" id="1.10.10.60">
    <property type="entry name" value="Homeodomain-like"/>
    <property type="match status" value="1"/>
</dbReference>
<sequence>MLVTEIPGRTRFEAGECLPMHRHADAYAAVIVEGSYDEFGFDGRYVCQAGDVVLHPRVHAHGNAFPQGRARVVNIPLPGMLADAHGLKVFNAPDVQSLLALAADNPVKAGHALIEEGAGRPPLAPPSWLTGFTLRLLAGASVAASARQAGCSPEHASRTCRSWFGLSPLALRREARMRAAIAALRDGAKISEAAQIGEFSDQPHLTRVLRHQTGLTPAGFRGH</sequence>
<proteinExistence type="predicted"/>